<gene>
    <name evidence="9" type="ORF">GCM10010517_28740</name>
</gene>
<feature type="transmembrane region" description="Helical" evidence="7">
    <location>
        <begin position="293"/>
        <end position="309"/>
    </location>
</feature>
<keyword evidence="10" id="KW-1185">Reference proteome</keyword>
<dbReference type="PROSITE" id="PS00217">
    <property type="entry name" value="SUGAR_TRANSPORT_2"/>
    <property type="match status" value="1"/>
</dbReference>
<comment type="subcellular location">
    <subcellularLocation>
        <location evidence="1">Cell membrane</location>
        <topology evidence="1">Multi-pass membrane protein</topology>
    </subcellularLocation>
</comment>
<dbReference type="Gene3D" id="1.20.1250.20">
    <property type="entry name" value="MFS general substrate transporter like domains"/>
    <property type="match status" value="1"/>
</dbReference>
<dbReference type="EMBL" id="BAAAVI010000017">
    <property type="protein sequence ID" value="GAA2868849.1"/>
    <property type="molecule type" value="Genomic_DNA"/>
</dbReference>
<comment type="caution">
    <text evidence="9">The sequence shown here is derived from an EMBL/GenBank/DDBJ whole genome shotgun (WGS) entry which is preliminary data.</text>
</comment>
<dbReference type="SUPFAM" id="SSF103473">
    <property type="entry name" value="MFS general substrate transporter"/>
    <property type="match status" value="1"/>
</dbReference>
<feature type="transmembrane region" description="Helical" evidence="7">
    <location>
        <begin position="119"/>
        <end position="138"/>
    </location>
</feature>
<evidence type="ECO:0000313" key="9">
    <source>
        <dbReference type="EMBL" id="GAA2868849.1"/>
    </source>
</evidence>
<feature type="transmembrane region" description="Helical" evidence="7">
    <location>
        <begin position="53"/>
        <end position="75"/>
    </location>
</feature>
<evidence type="ECO:0000256" key="7">
    <source>
        <dbReference type="SAM" id="Phobius"/>
    </source>
</evidence>
<feature type="transmembrane region" description="Helical" evidence="7">
    <location>
        <begin position="205"/>
        <end position="222"/>
    </location>
</feature>
<keyword evidence="3 7" id="KW-0812">Transmembrane</keyword>
<dbReference type="PROSITE" id="PS50850">
    <property type="entry name" value="MFS"/>
    <property type="match status" value="1"/>
</dbReference>
<feature type="transmembrane region" description="Helical" evidence="7">
    <location>
        <begin position="414"/>
        <end position="439"/>
    </location>
</feature>
<dbReference type="Proteomes" id="UP001500831">
    <property type="component" value="Unassembled WGS sequence"/>
</dbReference>
<feature type="transmembrane region" description="Helical" evidence="7">
    <location>
        <begin position="445"/>
        <end position="465"/>
    </location>
</feature>
<feature type="transmembrane region" description="Helical" evidence="7">
    <location>
        <begin position="356"/>
        <end position="375"/>
    </location>
</feature>
<evidence type="ECO:0000256" key="5">
    <source>
        <dbReference type="ARBA" id="ARBA00023136"/>
    </source>
</evidence>
<evidence type="ECO:0000256" key="1">
    <source>
        <dbReference type="ARBA" id="ARBA00004651"/>
    </source>
</evidence>
<keyword evidence="5 7" id="KW-0472">Membrane</keyword>
<evidence type="ECO:0000256" key="2">
    <source>
        <dbReference type="ARBA" id="ARBA00022448"/>
    </source>
</evidence>
<dbReference type="PROSITE" id="PS00216">
    <property type="entry name" value="SUGAR_TRANSPORT_1"/>
    <property type="match status" value="2"/>
</dbReference>
<dbReference type="PANTHER" id="PTHR23511">
    <property type="entry name" value="SYNAPTIC VESICLE GLYCOPROTEIN 2"/>
    <property type="match status" value="1"/>
</dbReference>
<feature type="domain" description="Major facilitator superfamily (MFS) profile" evidence="8">
    <location>
        <begin position="53"/>
        <end position="469"/>
    </location>
</feature>
<dbReference type="InterPro" id="IPR020846">
    <property type="entry name" value="MFS_dom"/>
</dbReference>
<feature type="transmembrane region" description="Helical" evidence="7">
    <location>
        <begin position="87"/>
        <end position="107"/>
    </location>
</feature>
<organism evidence="9 10">
    <name type="scientific">Streptosporangium fragile</name>
    <dbReference type="NCBI Taxonomy" id="46186"/>
    <lineage>
        <taxon>Bacteria</taxon>
        <taxon>Bacillati</taxon>
        <taxon>Actinomycetota</taxon>
        <taxon>Actinomycetes</taxon>
        <taxon>Streptosporangiales</taxon>
        <taxon>Streptosporangiaceae</taxon>
        <taxon>Streptosporangium</taxon>
    </lineage>
</organism>
<evidence type="ECO:0000256" key="3">
    <source>
        <dbReference type="ARBA" id="ARBA00022692"/>
    </source>
</evidence>
<dbReference type="InterPro" id="IPR005828">
    <property type="entry name" value="MFS_sugar_transport-like"/>
</dbReference>
<dbReference type="Pfam" id="PF00083">
    <property type="entry name" value="Sugar_tr"/>
    <property type="match status" value="1"/>
</dbReference>
<feature type="region of interest" description="Disordered" evidence="6">
    <location>
        <begin position="1"/>
        <end position="21"/>
    </location>
</feature>
<dbReference type="InterPro" id="IPR005829">
    <property type="entry name" value="Sugar_transporter_CS"/>
</dbReference>
<accession>A0ABN3VW53</accession>
<sequence>MPDARSGSVEPNVHPIPSGGTAAPAPAIAQTASPAAVSARLERLPWSRFQRGLFLVVATAWLFDSIDLAAITFLLAPISQEFGLTPAQAGLLGSVSFAGMFAGAVSAGALADRFGRRRVFQYSIVIWGLASLGLVFAWNLPSLLTFRFVLGVGMGAEFPVAAALVAEFMPASRRGRYAALLEGAWPIGFVVAGALAYLIVPASGWRTFFALQACLALWALVVRRGVPESPRWLASRGLSEQAESVMASIERRVAGLTGRALPEPVIAAGQDTAAGGRAGLRVLFSPAYRRRTLTLWATWFAILFGYYGLTTWMGKLLADNGFDIAKSIGFIVLMALWGVPGFLSAAYLIEIIGRRSCLALYTVASAVAAFFYGQASDQLELIVYGSILQFTFFGMWSSIYAFTPELFPTRVRGIGVGTATAAGRVGALLGPIVVPLLLAEGGAPLVFTASAGLFVLAAVLVLLLLPETKQSVLEDISA</sequence>
<feature type="transmembrane region" description="Helical" evidence="7">
    <location>
        <begin position="329"/>
        <end position="349"/>
    </location>
</feature>
<reference evidence="9 10" key="1">
    <citation type="journal article" date="2019" name="Int. J. Syst. Evol. Microbiol.">
        <title>The Global Catalogue of Microorganisms (GCM) 10K type strain sequencing project: providing services to taxonomists for standard genome sequencing and annotation.</title>
        <authorList>
            <consortium name="The Broad Institute Genomics Platform"/>
            <consortium name="The Broad Institute Genome Sequencing Center for Infectious Disease"/>
            <person name="Wu L."/>
            <person name="Ma J."/>
        </authorList>
    </citation>
    <scope>NUCLEOTIDE SEQUENCE [LARGE SCALE GENOMIC DNA]</scope>
    <source>
        <strain evidence="9 10">JCM 6242</strain>
    </source>
</reference>
<keyword evidence="4 7" id="KW-1133">Transmembrane helix</keyword>
<evidence type="ECO:0000256" key="4">
    <source>
        <dbReference type="ARBA" id="ARBA00022989"/>
    </source>
</evidence>
<feature type="transmembrane region" description="Helical" evidence="7">
    <location>
        <begin position="381"/>
        <end position="402"/>
    </location>
</feature>
<evidence type="ECO:0000259" key="8">
    <source>
        <dbReference type="PROSITE" id="PS50850"/>
    </source>
</evidence>
<dbReference type="InterPro" id="IPR036259">
    <property type="entry name" value="MFS_trans_sf"/>
</dbReference>
<evidence type="ECO:0000313" key="10">
    <source>
        <dbReference type="Proteomes" id="UP001500831"/>
    </source>
</evidence>
<dbReference type="PANTHER" id="PTHR23511:SF34">
    <property type="entry name" value="SYNAPTIC VESICLE GLYCOPROTEIN 2"/>
    <property type="match status" value="1"/>
</dbReference>
<evidence type="ECO:0000256" key="6">
    <source>
        <dbReference type="SAM" id="MobiDB-lite"/>
    </source>
</evidence>
<name>A0ABN3VW53_9ACTN</name>
<feature type="transmembrane region" description="Helical" evidence="7">
    <location>
        <begin position="177"/>
        <end position="199"/>
    </location>
</feature>
<keyword evidence="2" id="KW-0813">Transport</keyword>
<feature type="transmembrane region" description="Helical" evidence="7">
    <location>
        <begin position="144"/>
        <end position="165"/>
    </location>
</feature>
<protein>
    <submittedName>
        <fullName evidence="9">MFS transporter</fullName>
    </submittedName>
</protein>
<dbReference type="RefSeq" id="WP_344971385.1">
    <property type="nucleotide sequence ID" value="NZ_BAAAVI010000017.1"/>
</dbReference>
<proteinExistence type="predicted"/>